<evidence type="ECO:0000313" key="3">
    <source>
        <dbReference type="Proteomes" id="UP000078237"/>
    </source>
</evidence>
<dbReference type="AlphaFoldDB" id="A0A175W2U7"/>
<dbReference type="EMBL" id="LCTW02000138">
    <property type="protein sequence ID" value="KXX77973.1"/>
    <property type="molecule type" value="Genomic_DNA"/>
</dbReference>
<evidence type="ECO:0000256" key="1">
    <source>
        <dbReference type="SAM" id="MobiDB-lite"/>
    </source>
</evidence>
<feature type="region of interest" description="Disordered" evidence="1">
    <location>
        <begin position="1"/>
        <end position="81"/>
    </location>
</feature>
<gene>
    <name evidence="2" type="ORF">MMYC01_207935</name>
</gene>
<dbReference type="Proteomes" id="UP000078237">
    <property type="component" value="Unassembled WGS sequence"/>
</dbReference>
<comment type="caution">
    <text evidence="2">The sequence shown here is derived from an EMBL/GenBank/DDBJ whole genome shotgun (WGS) entry which is preliminary data.</text>
</comment>
<name>A0A175W2U7_9PEZI</name>
<sequence>MNLSRNSQRRSPGAEPGPPPSIPARSMSPAMGVGTNRSVAPRLSASRQIQPAAAGGSGSRSDSTRRANIPDSTAGFMHHHI</sequence>
<dbReference type="VEuPathDB" id="FungiDB:MMYC01_207935"/>
<keyword evidence="3" id="KW-1185">Reference proteome</keyword>
<proteinExistence type="predicted"/>
<evidence type="ECO:0000313" key="2">
    <source>
        <dbReference type="EMBL" id="KXX77973.1"/>
    </source>
</evidence>
<reference evidence="2 3" key="1">
    <citation type="journal article" date="2016" name="Genome Announc.">
        <title>Genome Sequence of Madurella mycetomatis mm55, Isolated from a Human Mycetoma Case in Sudan.</title>
        <authorList>
            <person name="Smit S."/>
            <person name="Derks M.F."/>
            <person name="Bervoets S."/>
            <person name="Fahal A."/>
            <person name="van Leeuwen W."/>
            <person name="van Belkum A."/>
            <person name="van de Sande W.W."/>
        </authorList>
    </citation>
    <scope>NUCLEOTIDE SEQUENCE [LARGE SCALE GENOMIC DNA]</scope>
    <source>
        <strain evidence="3">mm55</strain>
    </source>
</reference>
<accession>A0A175W2U7</accession>
<protein>
    <submittedName>
        <fullName evidence="2">Uncharacterized protein</fullName>
    </submittedName>
</protein>
<organism evidence="2 3">
    <name type="scientific">Madurella mycetomatis</name>
    <dbReference type="NCBI Taxonomy" id="100816"/>
    <lineage>
        <taxon>Eukaryota</taxon>
        <taxon>Fungi</taxon>
        <taxon>Dikarya</taxon>
        <taxon>Ascomycota</taxon>
        <taxon>Pezizomycotina</taxon>
        <taxon>Sordariomycetes</taxon>
        <taxon>Sordariomycetidae</taxon>
        <taxon>Sordariales</taxon>
        <taxon>Sordariales incertae sedis</taxon>
        <taxon>Madurella</taxon>
    </lineage>
</organism>